<evidence type="ECO:0000313" key="2">
    <source>
        <dbReference type="EMBL" id="KAL2047188.1"/>
    </source>
</evidence>
<name>A0ABR4AN70_9LECA</name>
<evidence type="ECO:0000256" key="1">
    <source>
        <dbReference type="SAM" id="MobiDB-lite"/>
    </source>
</evidence>
<organism evidence="2 3">
    <name type="scientific">Stereocaulon virgatum</name>
    <dbReference type="NCBI Taxonomy" id="373712"/>
    <lineage>
        <taxon>Eukaryota</taxon>
        <taxon>Fungi</taxon>
        <taxon>Dikarya</taxon>
        <taxon>Ascomycota</taxon>
        <taxon>Pezizomycotina</taxon>
        <taxon>Lecanoromycetes</taxon>
        <taxon>OSLEUM clade</taxon>
        <taxon>Lecanoromycetidae</taxon>
        <taxon>Lecanorales</taxon>
        <taxon>Lecanorineae</taxon>
        <taxon>Stereocaulaceae</taxon>
        <taxon>Stereocaulon</taxon>
    </lineage>
</organism>
<keyword evidence="3" id="KW-1185">Reference proteome</keyword>
<feature type="region of interest" description="Disordered" evidence="1">
    <location>
        <begin position="51"/>
        <end position="100"/>
    </location>
</feature>
<reference evidence="2 3" key="1">
    <citation type="submission" date="2024-09" db="EMBL/GenBank/DDBJ databases">
        <title>Rethinking Asexuality: The Enigmatic Case of Functional Sexual Genes in Lepraria (Stereocaulaceae).</title>
        <authorList>
            <person name="Doellman M."/>
            <person name="Sun Y."/>
            <person name="Barcenas-Pena A."/>
            <person name="Lumbsch H.T."/>
            <person name="Grewe F."/>
        </authorList>
    </citation>
    <scope>NUCLEOTIDE SEQUENCE [LARGE SCALE GENOMIC DNA]</scope>
    <source>
        <strain evidence="2 3">Mercado 3170</strain>
    </source>
</reference>
<feature type="compositionally biased region" description="Polar residues" evidence="1">
    <location>
        <begin position="65"/>
        <end position="80"/>
    </location>
</feature>
<dbReference type="Proteomes" id="UP001590950">
    <property type="component" value="Unassembled WGS sequence"/>
</dbReference>
<accession>A0ABR4AN70</accession>
<comment type="caution">
    <text evidence="2">The sequence shown here is derived from an EMBL/GenBank/DDBJ whole genome shotgun (WGS) entry which is preliminary data.</text>
</comment>
<proteinExistence type="predicted"/>
<evidence type="ECO:0000313" key="3">
    <source>
        <dbReference type="Proteomes" id="UP001590950"/>
    </source>
</evidence>
<protein>
    <submittedName>
        <fullName evidence="2">Uncharacterized protein</fullName>
    </submittedName>
</protein>
<gene>
    <name evidence="2" type="ORF">N7G274_001207</name>
</gene>
<sequence>MTRVPEGRWNEEPHDAQFRILIHAVHRHSFQHFLLPAIDKSETYKHNHLMSDEWADDSGPDANEVGSTNGEFNDGNSENYESAGDGHPESSEWFAEPGARDQYLKAVKA</sequence>
<dbReference type="EMBL" id="JBEFKJ010000003">
    <property type="protein sequence ID" value="KAL2047188.1"/>
    <property type="molecule type" value="Genomic_DNA"/>
</dbReference>